<dbReference type="EMBL" id="AJJU01000002">
    <property type="protein sequence ID" value="EID76607.1"/>
    <property type="molecule type" value="Genomic_DNA"/>
</dbReference>
<dbReference type="RefSeq" id="WP_008236586.1">
    <property type="nucleotide sequence ID" value="NZ_AJJU01000002.1"/>
</dbReference>
<gene>
    <name evidence="2" type="ORF">W5A_01250</name>
</gene>
<keyword evidence="3" id="KW-1185">Reference proteome</keyword>
<dbReference type="OrthoDB" id="1495381at2"/>
<proteinExistence type="predicted"/>
<organism evidence="2 3">
    <name type="scientific">Imtechella halotolerans K1</name>
    <dbReference type="NCBI Taxonomy" id="946077"/>
    <lineage>
        <taxon>Bacteria</taxon>
        <taxon>Pseudomonadati</taxon>
        <taxon>Bacteroidota</taxon>
        <taxon>Flavobacteriia</taxon>
        <taxon>Flavobacteriales</taxon>
        <taxon>Flavobacteriaceae</taxon>
        <taxon>Imtechella</taxon>
    </lineage>
</organism>
<keyword evidence="1" id="KW-0812">Transmembrane</keyword>
<keyword evidence="1" id="KW-0472">Membrane</keyword>
<feature type="transmembrane region" description="Helical" evidence="1">
    <location>
        <begin position="49"/>
        <end position="67"/>
    </location>
</feature>
<protein>
    <submittedName>
        <fullName evidence="2">Uncharacterized protein</fullName>
    </submittedName>
</protein>
<reference evidence="2 3" key="1">
    <citation type="journal article" date="2012" name="J. Bacteriol.">
        <title>Genome Sequence of the Halotolerant Bacterium Imtechella halotolerans K1T.</title>
        <authorList>
            <person name="Kumar S."/>
            <person name="Vikram S."/>
            <person name="Subramanian S."/>
            <person name="Raghava G.P."/>
            <person name="Pinnaka A.K."/>
        </authorList>
    </citation>
    <scope>NUCLEOTIDE SEQUENCE [LARGE SCALE GENOMIC DNA]</scope>
    <source>
        <strain evidence="2 3">K1</strain>
    </source>
</reference>
<sequence>MKKIIAILLIATGVLAGYTGLEKLNKSETGFKIGELEIKAQDSGAKNTGYAYLGIAIICIIGGVVTASRK</sequence>
<dbReference type="AlphaFoldDB" id="I0WJP1"/>
<evidence type="ECO:0000313" key="2">
    <source>
        <dbReference type="EMBL" id="EID76607.1"/>
    </source>
</evidence>
<dbReference type="Proteomes" id="UP000005938">
    <property type="component" value="Unassembled WGS sequence"/>
</dbReference>
<comment type="caution">
    <text evidence="2">The sequence shown here is derived from an EMBL/GenBank/DDBJ whole genome shotgun (WGS) entry which is preliminary data.</text>
</comment>
<dbReference type="eggNOG" id="ENOG502ZQEI">
    <property type="taxonomic scope" value="Bacteria"/>
</dbReference>
<name>I0WJP1_9FLAO</name>
<accession>I0WJP1</accession>
<evidence type="ECO:0000256" key="1">
    <source>
        <dbReference type="SAM" id="Phobius"/>
    </source>
</evidence>
<evidence type="ECO:0000313" key="3">
    <source>
        <dbReference type="Proteomes" id="UP000005938"/>
    </source>
</evidence>
<keyword evidence="1" id="KW-1133">Transmembrane helix</keyword>